<gene>
    <name evidence="3" type="ORF">OEG84_11625</name>
</gene>
<keyword evidence="4" id="KW-1185">Reference proteome</keyword>
<dbReference type="Pfam" id="PF10073">
    <property type="entry name" value="GapR_DNA-bd"/>
    <property type="match status" value="1"/>
</dbReference>
<accession>A0ABT3Z982</accession>
<keyword evidence="1" id="KW-0175">Coiled coil</keyword>
<dbReference type="EMBL" id="JAOVZR010000001">
    <property type="protein sequence ID" value="MCY0148342.1"/>
    <property type="molecule type" value="Genomic_DNA"/>
</dbReference>
<evidence type="ECO:0000313" key="4">
    <source>
        <dbReference type="Proteomes" id="UP001073227"/>
    </source>
</evidence>
<dbReference type="NCBIfam" id="NF010247">
    <property type="entry name" value="PRK13694.1"/>
    <property type="match status" value="1"/>
</dbReference>
<name>A0ABT3Z982_9HYPH</name>
<evidence type="ECO:0000259" key="2">
    <source>
        <dbReference type="Pfam" id="PF10073"/>
    </source>
</evidence>
<feature type="domain" description="GapR-like DNA-binding" evidence="2">
    <location>
        <begin position="19"/>
        <end position="90"/>
    </location>
</feature>
<dbReference type="Proteomes" id="UP001073227">
    <property type="component" value="Unassembled WGS sequence"/>
</dbReference>
<proteinExistence type="predicted"/>
<evidence type="ECO:0000256" key="1">
    <source>
        <dbReference type="SAM" id="Coils"/>
    </source>
</evidence>
<dbReference type="InterPro" id="IPR046367">
    <property type="entry name" value="GapR-like_DNA-bd"/>
</dbReference>
<evidence type="ECO:0000313" key="3">
    <source>
        <dbReference type="EMBL" id="MCY0148342.1"/>
    </source>
</evidence>
<dbReference type="RefSeq" id="WP_267653911.1">
    <property type="nucleotide sequence ID" value="NZ_JAOVZR010000001.1"/>
</dbReference>
<feature type="coiled-coil region" evidence="1">
    <location>
        <begin position="16"/>
        <end position="50"/>
    </location>
</feature>
<sequence length="93" mass="10457">MTTTEEAGVGHNSDAHRVARDQLRSFVERIQRLEEEKQTLADDIKDVKGEAKAAGYDTKTLAEMLKLLKMDKDERSEREALRDTYASALGVFG</sequence>
<comment type="caution">
    <text evidence="3">The sequence shown here is derived from an EMBL/GenBank/DDBJ whole genome shotgun (WGS) entry which is preliminary data.</text>
</comment>
<reference evidence="3" key="1">
    <citation type="submission" date="2022-10" db="EMBL/GenBank/DDBJ databases">
        <title>Hoeflea sp. G2-23, isolated from marine algae.</title>
        <authorList>
            <person name="Kristyanto S."/>
            <person name="Kim J.M."/>
            <person name="Jeon C.O."/>
        </authorList>
    </citation>
    <scope>NUCLEOTIDE SEQUENCE</scope>
    <source>
        <strain evidence="3">G2-23</strain>
    </source>
</reference>
<protein>
    <submittedName>
        <fullName evidence="3">DUF2312 domain-containing protein</fullName>
    </submittedName>
</protein>
<organism evidence="3 4">
    <name type="scientific">Hoeflea algicola</name>
    <dbReference type="NCBI Taxonomy" id="2983763"/>
    <lineage>
        <taxon>Bacteria</taxon>
        <taxon>Pseudomonadati</taxon>
        <taxon>Pseudomonadota</taxon>
        <taxon>Alphaproteobacteria</taxon>
        <taxon>Hyphomicrobiales</taxon>
        <taxon>Rhizobiaceae</taxon>
        <taxon>Hoeflea</taxon>
    </lineage>
</organism>